<evidence type="ECO:0000313" key="2">
    <source>
        <dbReference type="Proteomes" id="UP001162992"/>
    </source>
</evidence>
<gene>
    <name evidence="1" type="ORF">O6H91_17G039700</name>
</gene>
<organism evidence="1 2">
    <name type="scientific">Diphasiastrum complanatum</name>
    <name type="common">Issler's clubmoss</name>
    <name type="synonym">Lycopodium complanatum</name>
    <dbReference type="NCBI Taxonomy" id="34168"/>
    <lineage>
        <taxon>Eukaryota</taxon>
        <taxon>Viridiplantae</taxon>
        <taxon>Streptophyta</taxon>
        <taxon>Embryophyta</taxon>
        <taxon>Tracheophyta</taxon>
        <taxon>Lycopodiopsida</taxon>
        <taxon>Lycopodiales</taxon>
        <taxon>Lycopodiaceae</taxon>
        <taxon>Lycopodioideae</taxon>
        <taxon>Diphasiastrum</taxon>
    </lineage>
</organism>
<dbReference type="EMBL" id="CM055108">
    <property type="protein sequence ID" value="KAJ7525165.1"/>
    <property type="molecule type" value="Genomic_DNA"/>
</dbReference>
<name>A0ACC2B5Y4_DIPCM</name>
<sequence length="110" mass="12796">MRMTHMGSSFEKKKHTYPSEESDSNSLSESSLSLDSNSSSEDKRSECGTGCSKDRTKSEDTRKTDHKQKNIWKVSDLSKKFHELKVQLLQPKNEKIDYHHRQIECLVYKT</sequence>
<dbReference type="Proteomes" id="UP001162992">
    <property type="component" value="Chromosome 17"/>
</dbReference>
<accession>A0ACC2B5Y4</accession>
<proteinExistence type="predicted"/>
<reference evidence="2" key="1">
    <citation type="journal article" date="2024" name="Proc. Natl. Acad. Sci. U.S.A.">
        <title>Extraordinary preservation of gene collinearity over three hundred million years revealed in homosporous lycophytes.</title>
        <authorList>
            <person name="Li C."/>
            <person name="Wickell D."/>
            <person name="Kuo L.Y."/>
            <person name="Chen X."/>
            <person name="Nie B."/>
            <person name="Liao X."/>
            <person name="Peng D."/>
            <person name="Ji J."/>
            <person name="Jenkins J."/>
            <person name="Williams M."/>
            <person name="Shu S."/>
            <person name="Plott C."/>
            <person name="Barry K."/>
            <person name="Rajasekar S."/>
            <person name="Grimwood J."/>
            <person name="Han X."/>
            <person name="Sun S."/>
            <person name="Hou Z."/>
            <person name="He W."/>
            <person name="Dai G."/>
            <person name="Sun C."/>
            <person name="Schmutz J."/>
            <person name="Leebens-Mack J.H."/>
            <person name="Li F.W."/>
            <person name="Wang L."/>
        </authorList>
    </citation>
    <scope>NUCLEOTIDE SEQUENCE [LARGE SCALE GENOMIC DNA]</scope>
    <source>
        <strain evidence="2">cv. PW_Plant_1</strain>
    </source>
</reference>
<protein>
    <submittedName>
        <fullName evidence="1">Uncharacterized protein</fullName>
    </submittedName>
</protein>
<comment type="caution">
    <text evidence="1">The sequence shown here is derived from an EMBL/GenBank/DDBJ whole genome shotgun (WGS) entry which is preliminary data.</text>
</comment>
<evidence type="ECO:0000313" key="1">
    <source>
        <dbReference type="EMBL" id="KAJ7525165.1"/>
    </source>
</evidence>
<keyword evidence="2" id="KW-1185">Reference proteome</keyword>